<dbReference type="EMBL" id="BA000024">
    <property type="protein sequence ID" value="BAD66752.1"/>
    <property type="molecule type" value="Genomic_DNA"/>
</dbReference>
<protein>
    <submittedName>
        <fullName evidence="1">Orf167a protein</fullName>
    </submittedName>
</protein>
<name>Q5U6F5_BETVV</name>
<organism evidence="1">
    <name type="scientific">Beta vulgaris subsp. vulgaris</name>
    <name type="common">Beet</name>
    <dbReference type="NCBI Taxonomy" id="3555"/>
    <lineage>
        <taxon>Eukaryota</taxon>
        <taxon>Viridiplantae</taxon>
        <taxon>Streptophyta</taxon>
        <taxon>Embryophyta</taxon>
        <taxon>Tracheophyta</taxon>
        <taxon>Spermatophyta</taxon>
        <taxon>Magnoliopsida</taxon>
        <taxon>eudicotyledons</taxon>
        <taxon>Gunneridae</taxon>
        <taxon>Pentapetalae</taxon>
        <taxon>Caryophyllales</taxon>
        <taxon>Chenopodiaceae</taxon>
        <taxon>Betoideae</taxon>
        <taxon>Beta</taxon>
    </lineage>
</organism>
<geneLocation type="mitochondrion" evidence="1"/>
<accession>Q5U6F5</accession>
<reference evidence="1" key="1">
    <citation type="journal article" date="2004" name="Mol. Genet. Genomics">
        <title>The cytoplasmic male-sterile type and normal type mitochondrial genomes of sugar beet share the same complement of genes of known function but differ in the content of expressed ORFs.</title>
        <authorList>
            <person name="Satoh M."/>
            <person name="Kubo T."/>
            <person name="Nishizawa S."/>
            <person name="Estiati A."/>
            <person name="Itchoda N."/>
            <person name="Mikami T."/>
        </authorList>
    </citation>
    <scope>NUCLEOTIDE SEQUENCE</scope>
</reference>
<sequence length="167" mass="19381">MSWTKPTFQTFDMRVITMRSLFLSFWFLGKSKEFSVPRFRGLLEELGLFVNVIGIVPGGVPIDCFIVPASPAYQCNSFRASYVVLRQMAPKAKQLLALKPLAMCDSMLSPLKQAIELFLTKERRYMDYVHLIKMFLQYKIKETLSELLHWGWRKLETTSIETISFVP</sequence>
<evidence type="ECO:0000313" key="1">
    <source>
        <dbReference type="EMBL" id="BAD66752.1"/>
    </source>
</evidence>
<keyword evidence="1" id="KW-0496">Mitochondrion</keyword>
<proteinExistence type="predicted"/>
<dbReference type="AlphaFoldDB" id="Q5U6F5"/>
<gene>
    <name evidence="1" type="primary">orf167a</name>
</gene>